<proteinExistence type="predicted"/>
<protein>
    <submittedName>
        <fullName evidence="2">Uncharacterized protein</fullName>
    </submittedName>
</protein>
<dbReference type="Proteomes" id="UP000324241">
    <property type="component" value="Unassembled WGS sequence"/>
</dbReference>
<feature type="compositionally biased region" description="Basic and acidic residues" evidence="1">
    <location>
        <begin position="88"/>
        <end position="99"/>
    </location>
</feature>
<name>A0A5M9MG06_9EURO</name>
<organism evidence="2 3">
    <name type="scientific">Aspergillus tanneri</name>
    <dbReference type="NCBI Taxonomy" id="1220188"/>
    <lineage>
        <taxon>Eukaryota</taxon>
        <taxon>Fungi</taxon>
        <taxon>Dikarya</taxon>
        <taxon>Ascomycota</taxon>
        <taxon>Pezizomycotina</taxon>
        <taxon>Eurotiomycetes</taxon>
        <taxon>Eurotiomycetidae</taxon>
        <taxon>Eurotiales</taxon>
        <taxon>Aspergillaceae</taxon>
        <taxon>Aspergillus</taxon>
        <taxon>Aspergillus subgen. Circumdati</taxon>
    </lineage>
</organism>
<dbReference type="RefSeq" id="XP_033423625.1">
    <property type="nucleotide sequence ID" value="XM_033573073.1"/>
</dbReference>
<reference evidence="2 3" key="1">
    <citation type="submission" date="2019-08" db="EMBL/GenBank/DDBJ databases">
        <title>The genome sequence of a newly discovered highly antifungal drug resistant Aspergillus species, Aspergillus tanneri NIH 1004.</title>
        <authorList>
            <person name="Mounaud S."/>
            <person name="Singh I."/>
            <person name="Joardar V."/>
            <person name="Pakala S."/>
            <person name="Pakala S."/>
            <person name="Venepally P."/>
            <person name="Chung J.K."/>
            <person name="Losada L."/>
            <person name="Nierman W.C."/>
        </authorList>
    </citation>
    <scope>NUCLEOTIDE SEQUENCE [LARGE SCALE GENOMIC DNA]</scope>
    <source>
        <strain evidence="2 3">NIH1004</strain>
    </source>
</reference>
<evidence type="ECO:0000313" key="3">
    <source>
        <dbReference type="Proteomes" id="UP000324241"/>
    </source>
</evidence>
<feature type="region of interest" description="Disordered" evidence="1">
    <location>
        <begin position="86"/>
        <end position="108"/>
    </location>
</feature>
<feature type="region of interest" description="Disordered" evidence="1">
    <location>
        <begin position="1"/>
        <end position="21"/>
    </location>
</feature>
<dbReference type="EMBL" id="QUQM01000006">
    <property type="protein sequence ID" value="KAA8644264.1"/>
    <property type="molecule type" value="Genomic_DNA"/>
</dbReference>
<feature type="compositionally biased region" description="Polar residues" evidence="1">
    <location>
        <begin position="10"/>
        <end position="21"/>
    </location>
</feature>
<evidence type="ECO:0000313" key="2">
    <source>
        <dbReference type="EMBL" id="KAA8644264.1"/>
    </source>
</evidence>
<dbReference type="GeneID" id="54331165"/>
<gene>
    <name evidence="2" type="ORF">ATNIH1004_008463</name>
</gene>
<comment type="caution">
    <text evidence="2">The sequence shown here is derived from an EMBL/GenBank/DDBJ whole genome shotgun (WGS) entry which is preliminary data.</text>
</comment>
<evidence type="ECO:0000256" key="1">
    <source>
        <dbReference type="SAM" id="MobiDB-lite"/>
    </source>
</evidence>
<accession>A0A5M9MG06</accession>
<sequence>MTMPPPSEVLNASQGLGSSKYNPVLIDCGESPYGSRENPIYIVDCEAIYGYPKRQSTEPGSPEPPIHVPAPGGAVLVDASVQTATPTCDKRPSYVDGHRPSAGALLGR</sequence>
<dbReference type="AlphaFoldDB" id="A0A5M9MG06"/>